<feature type="domain" description="RagB/SusD" evidence="6">
    <location>
        <begin position="331"/>
        <end position="449"/>
    </location>
</feature>
<dbReference type="GO" id="GO:0009279">
    <property type="term" value="C:cell outer membrane"/>
    <property type="evidence" value="ECO:0007669"/>
    <property type="project" value="UniProtKB-SubCell"/>
</dbReference>
<evidence type="ECO:0000259" key="6">
    <source>
        <dbReference type="Pfam" id="PF07980"/>
    </source>
</evidence>
<organism evidence="8 9">
    <name type="scientific">Pedobacter xixiisoli</name>
    <dbReference type="NCBI Taxonomy" id="1476464"/>
    <lineage>
        <taxon>Bacteria</taxon>
        <taxon>Pseudomonadati</taxon>
        <taxon>Bacteroidota</taxon>
        <taxon>Sphingobacteriia</taxon>
        <taxon>Sphingobacteriales</taxon>
        <taxon>Sphingobacteriaceae</taxon>
        <taxon>Pedobacter</taxon>
    </lineage>
</organism>
<evidence type="ECO:0000313" key="9">
    <source>
        <dbReference type="Proteomes" id="UP000219281"/>
    </source>
</evidence>
<comment type="similarity">
    <text evidence="2">Belongs to the SusD family.</text>
</comment>
<evidence type="ECO:0000256" key="2">
    <source>
        <dbReference type="ARBA" id="ARBA00006275"/>
    </source>
</evidence>
<evidence type="ECO:0000256" key="5">
    <source>
        <dbReference type="ARBA" id="ARBA00023237"/>
    </source>
</evidence>
<dbReference type="RefSeq" id="WP_097132000.1">
    <property type="nucleotide sequence ID" value="NZ_OCMT01000002.1"/>
</dbReference>
<dbReference type="InterPro" id="IPR011990">
    <property type="entry name" value="TPR-like_helical_dom_sf"/>
</dbReference>
<sequence length="450" mass="50535">MLKYIYSTLIGVILLSAAGCRKYVEIPPVNIKILKNTSDHQALLYNSTLLELSYSNPLYAADDLESDDIRWQTALSTVNANIYTWGEKIYSNTEEDADWQKLYEQLYTCNTVINGVLDSEGGSEAQKKTIQASALLHRAFIFHTLVNLYAKQYDANTAATDPGIPLVMGITFFNDLSRSSVAKVYEQIETDLNTALPALNNLPDFPTNASKVGAYGMLARVNLHKRNFAEAKRNAELALSLKSSLLNLGAITTHPTRNLHPENIFFKRVSSFPVALPMTASLESLFDTNDIRYTTYTAPASIFWQPTFTNRSYAKQRVIYDGINTGPSVPEMMLIKAECDARADNTAAAVATLNALRQNRFKPEHYVAFTASNSDQALRLVLDERRRELMGTGMRWFDQRRLSKDNGLMPTVTRVFKGTAISLTPNSNRYTFPIGDKYIQYNPEITQNPR</sequence>
<keyword evidence="3" id="KW-0732">Signal</keyword>
<dbReference type="Pfam" id="PF07980">
    <property type="entry name" value="SusD_RagB"/>
    <property type="match status" value="1"/>
</dbReference>
<dbReference type="Pfam" id="PF14322">
    <property type="entry name" value="SusD-like_3"/>
    <property type="match status" value="1"/>
</dbReference>
<accession>A0A286A0C2</accession>
<evidence type="ECO:0000256" key="1">
    <source>
        <dbReference type="ARBA" id="ARBA00004442"/>
    </source>
</evidence>
<evidence type="ECO:0000259" key="7">
    <source>
        <dbReference type="Pfam" id="PF14322"/>
    </source>
</evidence>
<dbReference type="EMBL" id="OCMT01000002">
    <property type="protein sequence ID" value="SOD15335.1"/>
    <property type="molecule type" value="Genomic_DNA"/>
</dbReference>
<dbReference type="SUPFAM" id="SSF48452">
    <property type="entry name" value="TPR-like"/>
    <property type="match status" value="1"/>
</dbReference>
<dbReference type="OrthoDB" id="629561at2"/>
<dbReference type="Gene3D" id="1.25.40.390">
    <property type="match status" value="2"/>
</dbReference>
<keyword evidence="9" id="KW-1185">Reference proteome</keyword>
<dbReference type="AlphaFoldDB" id="A0A286A0C2"/>
<dbReference type="PROSITE" id="PS51257">
    <property type="entry name" value="PROKAR_LIPOPROTEIN"/>
    <property type="match status" value="1"/>
</dbReference>
<comment type="subcellular location">
    <subcellularLocation>
        <location evidence="1">Cell outer membrane</location>
    </subcellularLocation>
</comment>
<dbReference type="InterPro" id="IPR033985">
    <property type="entry name" value="SusD-like_N"/>
</dbReference>
<dbReference type="Proteomes" id="UP000219281">
    <property type="component" value="Unassembled WGS sequence"/>
</dbReference>
<proteinExistence type="inferred from homology"/>
<evidence type="ECO:0000313" key="8">
    <source>
        <dbReference type="EMBL" id="SOD15335.1"/>
    </source>
</evidence>
<feature type="domain" description="SusD-like N-terminal" evidence="7">
    <location>
        <begin position="70"/>
        <end position="223"/>
    </location>
</feature>
<dbReference type="InterPro" id="IPR012944">
    <property type="entry name" value="SusD_RagB_dom"/>
</dbReference>
<evidence type="ECO:0000256" key="3">
    <source>
        <dbReference type="ARBA" id="ARBA00022729"/>
    </source>
</evidence>
<keyword evidence="4" id="KW-0472">Membrane</keyword>
<gene>
    <name evidence="8" type="ORF">SAMN06297358_2322</name>
</gene>
<keyword evidence="5" id="KW-0998">Cell outer membrane</keyword>
<name>A0A286A0C2_9SPHI</name>
<protein>
    <submittedName>
        <fullName evidence="8">SusD family protein</fullName>
    </submittedName>
</protein>
<evidence type="ECO:0000256" key="4">
    <source>
        <dbReference type="ARBA" id="ARBA00023136"/>
    </source>
</evidence>
<reference evidence="9" key="1">
    <citation type="submission" date="2017-09" db="EMBL/GenBank/DDBJ databases">
        <authorList>
            <person name="Varghese N."/>
            <person name="Submissions S."/>
        </authorList>
    </citation>
    <scope>NUCLEOTIDE SEQUENCE [LARGE SCALE GENOMIC DNA]</scope>
    <source>
        <strain evidence="9">CGMCC 1.12803</strain>
    </source>
</reference>